<dbReference type="Proteomes" id="UP000481153">
    <property type="component" value="Unassembled WGS sequence"/>
</dbReference>
<dbReference type="SUPFAM" id="SSF53474">
    <property type="entry name" value="alpha/beta-Hydrolases"/>
    <property type="match status" value="1"/>
</dbReference>
<name>A0A6G0WUK2_9STRA</name>
<proteinExistence type="predicted"/>
<evidence type="ECO:0000259" key="1">
    <source>
        <dbReference type="Pfam" id="PF12146"/>
    </source>
</evidence>
<dbReference type="InterPro" id="IPR022742">
    <property type="entry name" value="Hydrolase_4"/>
</dbReference>
<reference evidence="2 3" key="1">
    <citation type="submission" date="2019-07" db="EMBL/GenBank/DDBJ databases">
        <title>Genomics analysis of Aphanomyces spp. identifies a new class of oomycete effector associated with host adaptation.</title>
        <authorList>
            <person name="Gaulin E."/>
        </authorList>
    </citation>
    <scope>NUCLEOTIDE SEQUENCE [LARGE SCALE GENOMIC DNA]</scope>
    <source>
        <strain evidence="2 3">ATCC 201684</strain>
    </source>
</reference>
<dbReference type="EMBL" id="VJMJ01000147">
    <property type="protein sequence ID" value="KAF0731140.1"/>
    <property type="molecule type" value="Genomic_DNA"/>
</dbReference>
<feature type="domain" description="Serine aminopeptidase S33" evidence="1">
    <location>
        <begin position="40"/>
        <end position="280"/>
    </location>
</feature>
<organism evidence="2 3">
    <name type="scientific">Aphanomyces euteiches</name>
    <dbReference type="NCBI Taxonomy" id="100861"/>
    <lineage>
        <taxon>Eukaryota</taxon>
        <taxon>Sar</taxon>
        <taxon>Stramenopiles</taxon>
        <taxon>Oomycota</taxon>
        <taxon>Saprolegniomycetes</taxon>
        <taxon>Saprolegniales</taxon>
        <taxon>Verrucalvaceae</taxon>
        <taxon>Aphanomyces</taxon>
    </lineage>
</organism>
<dbReference type="PANTHER" id="PTHR11614">
    <property type="entry name" value="PHOSPHOLIPASE-RELATED"/>
    <property type="match status" value="1"/>
</dbReference>
<dbReference type="Gene3D" id="3.40.50.1820">
    <property type="entry name" value="alpha/beta hydrolase"/>
    <property type="match status" value="1"/>
</dbReference>
<evidence type="ECO:0000313" key="2">
    <source>
        <dbReference type="EMBL" id="KAF0731140.1"/>
    </source>
</evidence>
<dbReference type="AlphaFoldDB" id="A0A6G0WUK2"/>
<dbReference type="InterPro" id="IPR051044">
    <property type="entry name" value="MAG_DAG_Lipase"/>
</dbReference>
<accession>A0A6G0WUK2</accession>
<gene>
    <name evidence="2" type="ORF">Ae201684_011682</name>
</gene>
<dbReference type="VEuPathDB" id="FungiDB:AeMF1_009599"/>
<dbReference type="InterPro" id="IPR029058">
    <property type="entry name" value="AB_hydrolase_fold"/>
</dbReference>
<evidence type="ECO:0000313" key="3">
    <source>
        <dbReference type="Proteomes" id="UP000481153"/>
    </source>
</evidence>
<dbReference type="Pfam" id="PF12146">
    <property type="entry name" value="Hydrolase_4"/>
    <property type="match status" value="1"/>
</dbReference>
<protein>
    <recommendedName>
        <fullName evidence="1">Serine aminopeptidase S33 domain-containing protein</fullName>
    </recommendedName>
</protein>
<keyword evidence="3" id="KW-1185">Reference proteome</keyword>
<sequence length="301" mass="33957">MAEDVLETTKRNLEHSTGTFVNDRNETLWYQKYIPEKTDLRGILVFLHGILEHSSRYNELFTLLASEGFAVYTFDIIGHGRSEGDRGYFNHFGDVVDDIDLFLKLAKAQVHETHPRVNKLILMGLSFGGLLTNLTVLRKTHAIDAIVLCAPGLNVPRTLVLNVQAYFASILSEWIPKWEIVPAVQVSDLSAEAEVLAEREKDPLVYKGLIRARVGNETLLAFNYLDAHKKDIHLPVLIVLGTLEKVVCTYSINHYHRDISSVDKELKIFDAMGHSLLSEANRGAVFSHIVSWLHARFEPIG</sequence>
<comment type="caution">
    <text evidence="2">The sequence shown here is derived from an EMBL/GenBank/DDBJ whole genome shotgun (WGS) entry which is preliminary data.</text>
</comment>